<dbReference type="EMBL" id="FJUX01000122">
    <property type="protein sequence ID" value="CZT10008.1"/>
    <property type="molecule type" value="Genomic_DNA"/>
</dbReference>
<dbReference type="AlphaFoldDB" id="A0A1E1LHN2"/>
<organism evidence="1 2">
    <name type="scientific">Rhynchosporium agropyri</name>
    <dbReference type="NCBI Taxonomy" id="914238"/>
    <lineage>
        <taxon>Eukaryota</taxon>
        <taxon>Fungi</taxon>
        <taxon>Dikarya</taxon>
        <taxon>Ascomycota</taxon>
        <taxon>Pezizomycotina</taxon>
        <taxon>Leotiomycetes</taxon>
        <taxon>Helotiales</taxon>
        <taxon>Ploettnerulaceae</taxon>
        <taxon>Rhynchosporium</taxon>
    </lineage>
</organism>
<proteinExistence type="predicted"/>
<dbReference type="Proteomes" id="UP000178912">
    <property type="component" value="Unassembled WGS sequence"/>
</dbReference>
<evidence type="ECO:0000313" key="1">
    <source>
        <dbReference type="EMBL" id="CZT10008.1"/>
    </source>
</evidence>
<evidence type="ECO:0000313" key="2">
    <source>
        <dbReference type="Proteomes" id="UP000178912"/>
    </source>
</evidence>
<protein>
    <submittedName>
        <fullName evidence="1">Uncharacterized protein</fullName>
    </submittedName>
</protein>
<name>A0A1E1LHN2_9HELO</name>
<sequence length="65" mass="7355">MASNSLAAGRQTILYPDPQEPSVKIIPSYITNNPDVRKLCQCVDDLTDMATKYSRKRRLEVTQIT</sequence>
<reference evidence="2" key="1">
    <citation type="submission" date="2016-03" db="EMBL/GenBank/DDBJ databases">
        <authorList>
            <person name="Guldener U."/>
        </authorList>
    </citation>
    <scope>NUCLEOTIDE SEQUENCE [LARGE SCALE GENOMIC DNA]</scope>
    <source>
        <strain evidence="2">04CH-RAC-A.6.1</strain>
    </source>
</reference>
<keyword evidence="2" id="KW-1185">Reference proteome</keyword>
<accession>A0A1E1LHN2</accession>
<gene>
    <name evidence="1" type="ORF">RAG0_14634</name>
</gene>